<sequence>MVTNVGVAFNANISLSDSAWQIFNDAAFTCPSGASARYRVHNGVLVWQSHYFGDWDNLRLYPNSGSYHGADLRMVFGAGEQVGGILNSDRENEFSRYMASAWVALQVILKRA</sequence>
<dbReference type="OrthoDB" id="408631at2759"/>
<dbReference type="SUPFAM" id="SSF53474">
    <property type="entry name" value="alpha/beta-Hydrolases"/>
    <property type="match status" value="1"/>
</dbReference>
<reference evidence="1" key="1">
    <citation type="submission" date="2022-11" db="EMBL/GenBank/DDBJ databases">
        <authorList>
            <person name="Petersen C."/>
        </authorList>
    </citation>
    <scope>NUCLEOTIDE SEQUENCE</scope>
    <source>
        <strain evidence="1">IBT 20477</strain>
    </source>
</reference>
<dbReference type="InterPro" id="IPR029058">
    <property type="entry name" value="AB_hydrolase_fold"/>
</dbReference>
<dbReference type="EMBL" id="JAPQKQ010000001">
    <property type="protein sequence ID" value="KAJ5214060.1"/>
    <property type="molecule type" value="Genomic_DNA"/>
</dbReference>
<name>A0A9W9N6D8_9EURO</name>
<organism evidence="1 2">
    <name type="scientific">Penicillium cf. viridicatum</name>
    <dbReference type="NCBI Taxonomy" id="2972119"/>
    <lineage>
        <taxon>Eukaryota</taxon>
        <taxon>Fungi</taxon>
        <taxon>Dikarya</taxon>
        <taxon>Ascomycota</taxon>
        <taxon>Pezizomycotina</taxon>
        <taxon>Eurotiomycetes</taxon>
        <taxon>Eurotiomycetidae</taxon>
        <taxon>Eurotiales</taxon>
        <taxon>Aspergillaceae</taxon>
        <taxon>Penicillium</taxon>
    </lineage>
</organism>
<evidence type="ECO:0000313" key="1">
    <source>
        <dbReference type="EMBL" id="KAJ5214060.1"/>
    </source>
</evidence>
<dbReference type="Proteomes" id="UP001150942">
    <property type="component" value="Unassembled WGS sequence"/>
</dbReference>
<comment type="caution">
    <text evidence="1">The sequence shown here is derived from an EMBL/GenBank/DDBJ whole genome shotgun (WGS) entry which is preliminary data.</text>
</comment>
<dbReference type="GO" id="GO:0072330">
    <property type="term" value="P:monocarboxylic acid biosynthetic process"/>
    <property type="evidence" value="ECO:0007669"/>
    <property type="project" value="UniProtKB-ARBA"/>
</dbReference>
<keyword evidence="2" id="KW-1185">Reference proteome</keyword>
<dbReference type="GO" id="GO:0017000">
    <property type="term" value="P:antibiotic biosynthetic process"/>
    <property type="evidence" value="ECO:0007669"/>
    <property type="project" value="UniProtKB-ARBA"/>
</dbReference>
<dbReference type="AlphaFoldDB" id="A0A9W9N6D8"/>
<accession>A0A9W9N6D8</accession>
<evidence type="ECO:0008006" key="3">
    <source>
        <dbReference type="Google" id="ProtNLM"/>
    </source>
</evidence>
<gene>
    <name evidence="1" type="ORF">N7449_001229</name>
</gene>
<evidence type="ECO:0000313" key="2">
    <source>
        <dbReference type="Proteomes" id="UP001150942"/>
    </source>
</evidence>
<reference evidence="1" key="2">
    <citation type="journal article" date="2023" name="IMA Fungus">
        <title>Comparative genomic study of the Penicillium genus elucidates a diverse pangenome and 15 lateral gene transfer events.</title>
        <authorList>
            <person name="Petersen C."/>
            <person name="Sorensen T."/>
            <person name="Nielsen M.R."/>
            <person name="Sondergaard T.E."/>
            <person name="Sorensen J.L."/>
            <person name="Fitzpatrick D.A."/>
            <person name="Frisvad J.C."/>
            <person name="Nielsen K.L."/>
        </authorList>
    </citation>
    <scope>NUCLEOTIDE SEQUENCE</scope>
    <source>
        <strain evidence="1">IBT 20477</strain>
    </source>
</reference>
<dbReference type="Gene3D" id="3.40.50.1820">
    <property type="entry name" value="alpha/beta hydrolase"/>
    <property type="match status" value="1"/>
</dbReference>
<proteinExistence type="predicted"/>
<protein>
    <recommendedName>
        <fullName evidence="3">Carboxylesterase type B domain-containing protein</fullName>
    </recommendedName>
</protein>